<comment type="caution">
    <text evidence="2">The sequence shown here is derived from an EMBL/GenBank/DDBJ whole genome shotgun (WGS) entry which is preliminary data.</text>
</comment>
<dbReference type="InterPro" id="IPR054722">
    <property type="entry name" value="PolX-like_BBD"/>
</dbReference>
<reference evidence="2" key="1">
    <citation type="journal article" date="2019" name="Sci. Rep.">
        <title>Draft genome of Tanacetum cinerariifolium, the natural source of mosquito coil.</title>
        <authorList>
            <person name="Yamashiro T."/>
            <person name="Shiraishi A."/>
            <person name="Satake H."/>
            <person name="Nakayama K."/>
        </authorList>
    </citation>
    <scope>NUCLEOTIDE SEQUENCE</scope>
</reference>
<dbReference type="Pfam" id="PF22936">
    <property type="entry name" value="Pol_BBD"/>
    <property type="match status" value="1"/>
</dbReference>
<evidence type="ECO:0000313" key="2">
    <source>
        <dbReference type="EMBL" id="GFD00370.1"/>
    </source>
</evidence>
<accession>A0A699SRZ0</accession>
<dbReference type="AlphaFoldDB" id="A0A699SRZ0"/>
<gene>
    <name evidence="2" type="ORF">Tci_872339</name>
</gene>
<protein>
    <submittedName>
        <fullName evidence="2">Ribonuclease H-like domain-containing protein</fullName>
    </submittedName>
</protein>
<proteinExistence type="predicted"/>
<dbReference type="EMBL" id="BKCJ011184381">
    <property type="protein sequence ID" value="GFD00370.1"/>
    <property type="molecule type" value="Genomic_DNA"/>
</dbReference>
<organism evidence="2">
    <name type="scientific">Tanacetum cinerariifolium</name>
    <name type="common">Dalmatian daisy</name>
    <name type="synonym">Chrysanthemum cinerariifolium</name>
    <dbReference type="NCBI Taxonomy" id="118510"/>
    <lineage>
        <taxon>Eukaryota</taxon>
        <taxon>Viridiplantae</taxon>
        <taxon>Streptophyta</taxon>
        <taxon>Embryophyta</taxon>
        <taxon>Tracheophyta</taxon>
        <taxon>Spermatophyta</taxon>
        <taxon>Magnoliopsida</taxon>
        <taxon>eudicotyledons</taxon>
        <taxon>Gunneridae</taxon>
        <taxon>Pentapetalae</taxon>
        <taxon>asterids</taxon>
        <taxon>campanulids</taxon>
        <taxon>Asterales</taxon>
        <taxon>Asteraceae</taxon>
        <taxon>Asteroideae</taxon>
        <taxon>Anthemideae</taxon>
        <taxon>Anthemidinae</taxon>
        <taxon>Tanacetum</taxon>
    </lineage>
</organism>
<feature type="domain" description="Retrovirus-related Pol polyprotein from transposon TNT 1-94-like beta-barrel" evidence="1">
    <location>
        <begin position="12"/>
        <end position="81"/>
    </location>
</feature>
<sequence>MGKKGKAVKPSDSGCSRHMTGNISYLFDFEPSDGGYVSFGQGGCKITRKGTIKTGKLEYENVYFVKDLKYNLFSVSQICDNKNSVLLTDSECIMLGRDFKLLDDANILLRTPR</sequence>
<evidence type="ECO:0000259" key="1">
    <source>
        <dbReference type="Pfam" id="PF22936"/>
    </source>
</evidence>
<feature type="non-terminal residue" evidence="2">
    <location>
        <position position="113"/>
    </location>
</feature>
<name>A0A699SRZ0_TANCI</name>